<protein>
    <submittedName>
        <fullName evidence="1">Uncharacterized protein</fullName>
    </submittedName>
</protein>
<reference evidence="1" key="1">
    <citation type="journal article" date="2021" name="Sci. Rep.">
        <title>Diploid genomic architecture of Nitzschia inconspicua, an elite biomass production diatom.</title>
        <authorList>
            <person name="Oliver A."/>
            <person name="Podell S."/>
            <person name="Pinowska A."/>
            <person name="Traller J.C."/>
            <person name="Smith S.R."/>
            <person name="McClure R."/>
            <person name="Beliaev A."/>
            <person name="Bohutskyi P."/>
            <person name="Hill E.A."/>
            <person name="Rabines A."/>
            <person name="Zheng H."/>
            <person name="Allen L.Z."/>
            <person name="Kuo A."/>
            <person name="Grigoriev I.V."/>
            <person name="Allen A.E."/>
            <person name="Hazlebeck D."/>
            <person name="Allen E.E."/>
        </authorList>
    </citation>
    <scope>NUCLEOTIDE SEQUENCE</scope>
    <source>
        <strain evidence="1">Hildebrandi</strain>
    </source>
</reference>
<name>A0A9K3LCB9_9STRA</name>
<evidence type="ECO:0000313" key="1">
    <source>
        <dbReference type="EMBL" id="KAG7358656.1"/>
    </source>
</evidence>
<proteinExistence type="predicted"/>
<evidence type="ECO:0000313" key="2">
    <source>
        <dbReference type="Proteomes" id="UP000693970"/>
    </source>
</evidence>
<dbReference type="Proteomes" id="UP000693970">
    <property type="component" value="Unassembled WGS sequence"/>
</dbReference>
<reference evidence="1" key="2">
    <citation type="submission" date="2021-04" db="EMBL/GenBank/DDBJ databases">
        <authorList>
            <person name="Podell S."/>
        </authorList>
    </citation>
    <scope>NUCLEOTIDE SEQUENCE</scope>
    <source>
        <strain evidence="1">Hildebrandi</strain>
    </source>
</reference>
<gene>
    <name evidence="1" type="ORF">IV203_015245</name>
</gene>
<accession>A0A9K3LCB9</accession>
<organism evidence="1 2">
    <name type="scientific">Nitzschia inconspicua</name>
    <dbReference type="NCBI Taxonomy" id="303405"/>
    <lineage>
        <taxon>Eukaryota</taxon>
        <taxon>Sar</taxon>
        <taxon>Stramenopiles</taxon>
        <taxon>Ochrophyta</taxon>
        <taxon>Bacillariophyta</taxon>
        <taxon>Bacillariophyceae</taxon>
        <taxon>Bacillariophycidae</taxon>
        <taxon>Bacillariales</taxon>
        <taxon>Bacillariaceae</taxon>
        <taxon>Nitzschia</taxon>
    </lineage>
</organism>
<keyword evidence="2" id="KW-1185">Reference proteome</keyword>
<comment type="caution">
    <text evidence="1">The sequence shown here is derived from an EMBL/GenBank/DDBJ whole genome shotgun (WGS) entry which is preliminary data.</text>
</comment>
<dbReference type="OrthoDB" id="53852at2759"/>
<dbReference type="AlphaFoldDB" id="A0A9K3LCB9"/>
<sequence>MWDHSYKEWITRNTARHGKDADDKAQRRLEKARRSIRDLYDLKPKCSLQAQRHYFYPTVDEVFRLIRTAPPHNPTPMMASQQRTPTLTTRPINTYFLPHRITSRTPTLETTTTIARTASTSNNPTTTVT</sequence>
<dbReference type="EMBL" id="JAGRRH010000014">
    <property type="protein sequence ID" value="KAG7358656.1"/>
    <property type="molecule type" value="Genomic_DNA"/>
</dbReference>